<evidence type="ECO:0000256" key="1">
    <source>
        <dbReference type="SAM" id="SignalP"/>
    </source>
</evidence>
<evidence type="ECO:0000313" key="3">
    <source>
        <dbReference type="Proteomes" id="UP000501130"/>
    </source>
</evidence>
<evidence type="ECO:0000313" key="2">
    <source>
        <dbReference type="EMBL" id="QJR30719.1"/>
    </source>
</evidence>
<dbReference type="RefSeq" id="WP_171100846.1">
    <property type="nucleotide sequence ID" value="NZ_CP053084.1"/>
</dbReference>
<dbReference type="Proteomes" id="UP000501130">
    <property type="component" value="Chromosome"/>
</dbReference>
<organism evidence="2 3">
    <name type="scientific">Limnobacter profundi</name>
    <dbReference type="NCBI Taxonomy" id="2732163"/>
    <lineage>
        <taxon>Bacteria</taxon>
        <taxon>Pseudomonadati</taxon>
        <taxon>Pseudomonadota</taxon>
        <taxon>Betaproteobacteria</taxon>
        <taxon>Burkholderiales</taxon>
        <taxon>Burkholderiaceae</taxon>
        <taxon>Limnobacter</taxon>
    </lineage>
</organism>
<keyword evidence="1" id="KW-0732">Signal</keyword>
<name>A0ABX6N8F2_9BURK</name>
<dbReference type="InterPro" id="IPR010344">
    <property type="entry name" value="YbjH"/>
</dbReference>
<feature type="signal peptide" evidence="1">
    <location>
        <begin position="1"/>
        <end position="28"/>
    </location>
</feature>
<protein>
    <submittedName>
        <fullName evidence="2">YjbH domain-containing protein</fullName>
    </submittedName>
</protein>
<accession>A0ABX6N8F2</accession>
<feature type="chain" id="PRO_5045580251" evidence="1">
    <location>
        <begin position="29"/>
        <end position="968"/>
    </location>
</feature>
<dbReference type="Pfam" id="PF06082">
    <property type="entry name" value="YjbH"/>
    <property type="match status" value="1"/>
</dbReference>
<keyword evidence="3" id="KW-1185">Reference proteome</keyword>
<dbReference type="EMBL" id="CP053084">
    <property type="protein sequence ID" value="QJR30719.1"/>
    <property type="molecule type" value="Genomic_DNA"/>
</dbReference>
<sequence length="968" mass="106787">MKPNRIPFVLTVVASLVSVAFMPAIAVAASPNIEALQAKPQGTERLSALLVRQGWLPGLHAQQYRLSSLLVLAPSSADAIEQQMARDRAIQNLRLNNRNNAALQQVLQGVGAMPVNGRLKLESTDANYLQARPEFDPVLNSTYTVVLPQATNTVTVLSDLGTCVVPHQAAASAKAYIEACIGKQSAWKSWLGIEMSMDWAWVANPNGKVEQLAVNGWNEQAQGSFAPGSWLWAPSRKVEGEQKQHEAIAGFLATQGEFVQAVQAPQAHSIVAIEQKTLLPEFDEAEPKPLETSEPWYLSSSDWGVVGLLQTPTARMRQAGSYSATFSRTSPYSRYSFMLQPFDWMEAGFRYNNLTNRRFGVSTTNLDQSFKDKNFDVKFRLLQESAHLPELSVGFRDVAGTGLFSGEYVVGSKRVGAVDFSLGVGWGSLGAGGGISNPFKVIGDSFENRPGSTVGLGGTVDTNTFFKGPAALFGGAQVQLPWEDWVLKLEVEGNDYQSEPFGNNLEQSTNVNVGLLHRVNDYMDFTLGYERGTEVMVALSFHERLDTFGTPKLSDPPSPKVNEAPPTGPVSWPAVLEELKQQTGWVATKVQGDEGELKLIIDEADAGYWQYTVDRATAVLHKHAPAEYAWFNYEYQAKGQKISQHIVDRNLWVRQRTTLLPNAWRDMPATKQRERIKYPYQTLFDNPQNPWKTSVSAGYRQILGGPDGFILYQLSALGNVSYELTESTVASGRVRAALLDNFDKFTFTAPSNLPRVRTFQREYATTSDFTIPNLQLTHYGKLGSDVFYTAYGGLLEDMFAGVGGEVLYRPMNSTVALGLDINSVKQRDFEQDFGLRDYQVNTGHATLYWDTGFEDILVKTSVGQYLAGDKGATVDLSRVFDNGVKMGAFFTRTNVSAEQFGEGSFDKGVYVTLPFDAFFTQSVAGTANLVFNPLTRDGGAKLSRSVELYDFTNARDPRLLTYRNPAAQ</sequence>
<gene>
    <name evidence="2" type="ORF">HKT17_13930</name>
</gene>
<proteinExistence type="predicted"/>
<dbReference type="Gene3D" id="3.10.560.10">
    <property type="entry name" value="Outer membrane lipoprotein wza domain like"/>
    <property type="match status" value="1"/>
</dbReference>
<reference evidence="2 3" key="1">
    <citation type="submission" date="2020-05" db="EMBL/GenBank/DDBJ databases">
        <title>Compete genome of Limnobacter sp. SAORIC-580.</title>
        <authorList>
            <person name="Song J."/>
            <person name="Cho J.-C."/>
        </authorList>
    </citation>
    <scope>NUCLEOTIDE SEQUENCE [LARGE SCALE GENOMIC DNA]</scope>
    <source>
        <strain evidence="2 3">SAORIC-580</strain>
    </source>
</reference>